<sequence length="110" mass="12730">MWYSTTHLGSTVDRAICQCSSWEEKYGPFGPTDVQIRTDSKMTRFRQKRRRTGASRTSLGHVDVVARALFYIEIRVSNIQPCPFDVLKHASCIECDESYERIEENSVRHS</sequence>
<protein>
    <submittedName>
        <fullName evidence="1">Uncharacterized protein</fullName>
    </submittedName>
</protein>
<evidence type="ECO:0000313" key="1">
    <source>
        <dbReference type="EMBL" id="CAD8895773.1"/>
    </source>
</evidence>
<organism evidence="1">
    <name type="scientific">Corethron hystrix</name>
    <dbReference type="NCBI Taxonomy" id="216773"/>
    <lineage>
        <taxon>Eukaryota</taxon>
        <taxon>Sar</taxon>
        <taxon>Stramenopiles</taxon>
        <taxon>Ochrophyta</taxon>
        <taxon>Bacillariophyta</taxon>
        <taxon>Coscinodiscophyceae</taxon>
        <taxon>Corethrophycidae</taxon>
        <taxon>Corethrales</taxon>
        <taxon>Corethraceae</taxon>
        <taxon>Corethron</taxon>
    </lineage>
</organism>
<proteinExistence type="predicted"/>
<dbReference type="EMBL" id="HBFR01031690">
    <property type="protein sequence ID" value="CAD8895773.1"/>
    <property type="molecule type" value="Transcribed_RNA"/>
</dbReference>
<name>A0A7S1BSL4_9STRA</name>
<dbReference type="AlphaFoldDB" id="A0A7S1BSL4"/>
<reference evidence="1" key="1">
    <citation type="submission" date="2021-01" db="EMBL/GenBank/DDBJ databases">
        <authorList>
            <person name="Corre E."/>
            <person name="Pelletier E."/>
            <person name="Niang G."/>
            <person name="Scheremetjew M."/>
            <person name="Finn R."/>
            <person name="Kale V."/>
            <person name="Holt S."/>
            <person name="Cochrane G."/>
            <person name="Meng A."/>
            <person name="Brown T."/>
            <person name="Cohen L."/>
        </authorList>
    </citation>
    <scope>NUCLEOTIDE SEQUENCE</scope>
    <source>
        <strain evidence="1">308</strain>
    </source>
</reference>
<gene>
    <name evidence="1" type="ORF">CHYS00102_LOCUS22987</name>
</gene>
<accession>A0A7S1BSL4</accession>